<dbReference type="InterPro" id="IPR029035">
    <property type="entry name" value="DHS-like_NAD/FAD-binding_dom"/>
</dbReference>
<dbReference type="GO" id="GO:0005948">
    <property type="term" value="C:acetolactate synthase complex"/>
    <property type="evidence" value="ECO:0007669"/>
    <property type="project" value="TreeGrafter"/>
</dbReference>
<dbReference type="GO" id="GO:0003984">
    <property type="term" value="F:acetolactate synthase activity"/>
    <property type="evidence" value="ECO:0007669"/>
    <property type="project" value="TreeGrafter"/>
</dbReference>
<dbReference type="SUPFAM" id="SSF52518">
    <property type="entry name" value="Thiamin diphosphate-binding fold (THDP-binding)"/>
    <property type="match status" value="2"/>
</dbReference>
<dbReference type="AlphaFoldDB" id="A0A176YI25"/>
<dbReference type="InterPro" id="IPR011766">
    <property type="entry name" value="TPP_enzyme_TPP-bd"/>
</dbReference>
<dbReference type="InterPro" id="IPR029061">
    <property type="entry name" value="THDP-binding"/>
</dbReference>
<dbReference type="Pfam" id="PF02776">
    <property type="entry name" value="TPP_enzyme_N"/>
    <property type="match status" value="1"/>
</dbReference>
<dbReference type="GO" id="GO:0009097">
    <property type="term" value="P:isoleucine biosynthetic process"/>
    <property type="evidence" value="ECO:0007669"/>
    <property type="project" value="TreeGrafter"/>
</dbReference>
<dbReference type="PANTHER" id="PTHR18968:SF13">
    <property type="entry name" value="ACETOLACTATE SYNTHASE CATALYTIC SUBUNIT, MITOCHONDRIAL"/>
    <property type="match status" value="1"/>
</dbReference>
<reference evidence="7 8" key="1">
    <citation type="submission" date="2016-02" db="EMBL/GenBank/DDBJ databases">
        <title>Draft genome sequence of the strain BR 10247T Bradyrhizobium neotropicale isolated from nodules of Centrolobium paraense.</title>
        <authorList>
            <person name="Simoes-Araujo J.L."/>
            <person name="Barauna A.C."/>
            <person name="Silva K."/>
            <person name="Zilli J.E."/>
        </authorList>
    </citation>
    <scope>NUCLEOTIDE SEQUENCE [LARGE SCALE GENOMIC DNA]</scope>
    <source>
        <strain evidence="7 8">BR 10247</strain>
    </source>
</reference>
<gene>
    <name evidence="7" type="ORF">AXW67_32605</name>
</gene>
<dbReference type="Gene3D" id="3.40.50.970">
    <property type="match status" value="2"/>
</dbReference>
<dbReference type="Gene3D" id="3.40.50.1220">
    <property type="entry name" value="TPP-binding domain"/>
    <property type="match status" value="1"/>
</dbReference>
<dbReference type="InterPro" id="IPR012000">
    <property type="entry name" value="Thiamin_PyroP_enz_cen_dom"/>
</dbReference>
<evidence type="ECO:0000313" key="8">
    <source>
        <dbReference type="Proteomes" id="UP000077173"/>
    </source>
</evidence>
<dbReference type="EMBL" id="LSEF01000123">
    <property type="protein sequence ID" value="OAF06303.1"/>
    <property type="molecule type" value="Genomic_DNA"/>
</dbReference>
<evidence type="ECO:0000256" key="1">
    <source>
        <dbReference type="ARBA" id="ARBA00007812"/>
    </source>
</evidence>
<name>A0A176YI25_9BRAD</name>
<feature type="domain" description="Thiamine pyrophosphate enzyme N-terminal TPP-binding" evidence="6">
    <location>
        <begin position="3"/>
        <end position="110"/>
    </location>
</feature>
<dbReference type="Pfam" id="PF02775">
    <property type="entry name" value="TPP_enzyme_C"/>
    <property type="match status" value="1"/>
</dbReference>
<dbReference type="SUPFAM" id="SSF52467">
    <property type="entry name" value="DHS-like NAD/FAD-binding domain"/>
    <property type="match status" value="1"/>
</dbReference>
<dbReference type="CDD" id="cd07035">
    <property type="entry name" value="TPP_PYR_POX_like"/>
    <property type="match status" value="1"/>
</dbReference>
<dbReference type="PANTHER" id="PTHR18968">
    <property type="entry name" value="THIAMINE PYROPHOSPHATE ENZYMES"/>
    <property type="match status" value="1"/>
</dbReference>
<comment type="caution">
    <text evidence="7">The sequence shown here is derived from an EMBL/GenBank/DDBJ whole genome shotgun (WGS) entry which is preliminary data.</text>
</comment>
<keyword evidence="8" id="KW-1185">Reference proteome</keyword>
<protein>
    <recommendedName>
        <fullName evidence="9">Acetolactate synthase</fullName>
    </recommendedName>
</protein>
<dbReference type="InterPro" id="IPR045229">
    <property type="entry name" value="TPP_enz"/>
</dbReference>
<dbReference type="GO" id="GO:0009099">
    <property type="term" value="P:L-valine biosynthetic process"/>
    <property type="evidence" value="ECO:0007669"/>
    <property type="project" value="TreeGrafter"/>
</dbReference>
<evidence type="ECO:0000259" key="6">
    <source>
        <dbReference type="Pfam" id="PF02776"/>
    </source>
</evidence>
<keyword evidence="2 3" id="KW-0786">Thiamine pyrophosphate</keyword>
<comment type="similarity">
    <text evidence="1 3">Belongs to the TPP enzyme family.</text>
</comment>
<dbReference type="GO" id="GO:0050660">
    <property type="term" value="F:flavin adenine dinucleotide binding"/>
    <property type="evidence" value="ECO:0007669"/>
    <property type="project" value="TreeGrafter"/>
</dbReference>
<dbReference type="Pfam" id="PF00205">
    <property type="entry name" value="TPP_enzyme_M"/>
    <property type="match status" value="1"/>
</dbReference>
<accession>A0A176YI25</accession>
<proteinExistence type="inferred from homology"/>
<dbReference type="CDD" id="cd00568">
    <property type="entry name" value="TPP_enzymes"/>
    <property type="match status" value="1"/>
</dbReference>
<evidence type="ECO:0000313" key="7">
    <source>
        <dbReference type="EMBL" id="OAF06303.1"/>
    </source>
</evidence>
<evidence type="ECO:0000256" key="3">
    <source>
        <dbReference type="RuleBase" id="RU362132"/>
    </source>
</evidence>
<evidence type="ECO:0008006" key="9">
    <source>
        <dbReference type="Google" id="ProtNLM"/>
    </source>
</evidence>
<evidence type="ECO:0000259" key="4">
    <source>
        <dbReference type="Pfam" id="PF00205"/>
    </source>
</evidence>
<dbReference type="GO" id="GO:0000287">
    <property type="term" value="F:magnesium ion binding"/>
    <property type="evidence" value="ECO:0007669"/>
    <property type="project" value="InterPro"/>
</dbReference>
<evidence type="ECO:0000256" key="2">
    <source>
        <dbReference type="ARBA" id="ARBA00023052"/>
    </source>
</evidence>
<dbReference type="GO" id="GO:0030976">
    <property type="term" value="F:thiamine pyrophosphate binding"/>
    <property type="evidence" value="ECO:0007669"/>
    <property type="project" value="InterPro"/>
</dbReference>
<sequence>MIKGHSALAKALIDNGVDTIFGLIGDANLFFVDSFIREYGGHYIAATNEANAASMAIGYANASGRIGVATVTHGPGLTNVCTTLVEAVKGRVPIVVMCGDTAAEDRENIQDIPQRDIIVATGAGFEQLRSARTVAHDVPIALRRAMVERRPIVLNMPIDMQQVDVTYSPVRFKVSEKRGLVPTSSDLDNAIGIIAASKRPIVLAGYGASSPEARLAILRLAERTGALLATSLKGKDLFRDQDYNIGLFGTLSTPVAVDLIMEADCIIAFGASLNKYTTSRGAFLKGKRVIQVCDEQAEVGNYASPDAGLVGDTALVAETILHWLDEAEIPSSGFRNEDIKLRLRNYSPGERLGNYKSSDGTIDLTTALLEFNKLLPENRFLVTDVGRFALSVFRLIDAPNVHSFMLPSHFGAVGLGMSQAIGVAKAVQSRPVVLFSGDGGFMLGGMAEFNTAVRYKLDLIVVVCNDGSYGAEHIQFRAKDLDPNLSIFDWPDFASVANVLGGKGLTVRTENDLLAVAEAIKTRDKPLLIDLKLDPDRQPPAGH</sequence>
<feature type="domain" description="Thiamine pyrophosphate enzyme central" evidence="4">
    <location>
        <begin position="188"/>
        <end position="318"/>
    </location>
</feature>
<dbReference type="InterPro" id="IPR012001">
    <property type="entry name" value="Thiamin_PyroP_enz_TPP-bd_dom"/>
</dbReference>
<dbReference type="Proteomes" id="UP000077173">
    <property type="component" value="Unassembled WGS sequence"/>
</dbReference>
<evidence type="ECO:0000259" key="5">
    <source>
        <dbReference type="Pfam" id="PF02775"/>
    </source>
</evidence>
<organism evidence="7 8">
    <name type="scientific">Bradyrhizobium neotropicale</name>
    <dbReference type="NCBI Taxonomy" id="1497615"/>
    <lineage>
        <taxon>Bacteria</taxon>
        <taxon>Pseudomonadati</taxon>
        <taxon>Pseudomonadota</taxon>
        <taxon>Alphaproteobacteria</taxon>
        <taxon>Hyphomicrobiales</taxon>
        <taxon>Nitrobacteraceae</taxon>
        <taxon>Bradyrhizobium</taxon>
    </lineage>
</organism>
<feature type="domain" description="Thiamine pyrophosphate enzyme TPP-binding" evidence="5">
    <location>
        <begin position="384"/>
        <end position="530"/>
    </location>
</feature>